<evidence type="ECO:0000256" key="2">
    <source>
        <dbReference type="ARBA" id="ARBA00013064"/>
    </source>
</evidence>
<dbReference type="PIRSF" id="PIRSF016557">
    <property type="entry name" value="Caps_synth_CpsB"/>
    <property type="match status" value="1"/>
</dbReference>
<dbReference type="GO" id="GO:0004725">
    <property type="term" value="F:protein tyrosine phosphatase activity"/>
    <property type="evidence" value="ECO:0007669"/>
    <property type="project" value="UniProtKB-EC"/>
</dbReference>
<protein>
    <recommendedName>
        <fullName evidence="2">protein-tyrosine-phosphatase</fullName>
        <ecNumber evidence="2">3.1.3.48</ecNumber>
    </recommendedName>
</protein>
<evidence type="ECO:0000256" key="4">
    <source>
        <dbReference type="ARBA" id="ARBA00051722"/>
    </source>
</evidence>
<dbReference type="SUPFAM" id="SSF89550">
    <property type="entry name" value="PHP domain-like"/>
    <property type="match status" value="1"/>
</dbReference>
<dbReference type="EC" id="3.1.3.48" evidence="2"/>
<keyword evidence="6" id="KW-1185">Reference proteome</keyword>
<evidence type="ECO:0000313" key="5">
    <source>
        <dbReference type="EMBL" id="SFN74127.1"/>
    </source>
</evidence>
<dbReference type="InterPro" id="IPR016667">
    <property type="entry name" value="Caps_polysacc_synth_CpsB/CapC"/>
</dbReference>
<dbReference type="Pfam" id="PF19567">
    <property type="entry name" value="CpsB_CapC"/>
    <property type="match status" value="1"/>
</dbReference>
<dbReference type="Gene3D" id="3.20.20.140">
    <property type="entry name" value="Metal-dependent hydrolases"/>
    <property type="match status" value="1"/>
</dbReference>
<dbReference type="PANTHER" id="PTHR39181:SF1">
    <property type="entry name" value="TYROSINE-PROTEIN PHOSPHATASE YWQE"/>
    <property type="match status" value="1"/>
</dbReference>
<keyword evidence="3" id="KW-0378">Hydrolase</keyword>
<accession>A0A1I5BHJ2</accession>
<name>A0A1I5BHJ2_9FLAO</name>
<reference evidence="5 6" key="1">
    <citation type="submission" date="2016-10" db="EMBL/GenBank/DDBJ databases">
        <authorList>
            <person name="de Groot N.N."/>
        </authorList>
    </citation>
    <scope>NUCLEOTIDE SEQUENCE [LARGE SCALE GENOMIC DNA]</scope>
    <source>
        <strain evidence="5 6">DSM 17794</strain>
    </source>
</reference>
<dbReference type="RefSeq" id="WP_093409960.1">
    <property type="nucleotide sequence ID" value="NZ_FOVL01000015.1"/>
</dbReference>
<comment type="similarity">
    <text evidence="1">Belongs to the metallo-dependent hydrolases superfamily. CpsB/CapC family.</text>
</comment>
<dbReference type="Proteomes" id="UP000199153">
    <property type="component" value="Unassembled WGS sequence"/>
</dbReference>
<dbReference type="EMBL" id="FOVL01000015">
    <property type="protein sequence ID" value="SFN74127.1"/>
    <property type="molecule type" value="Genomic_DNA"/>
</dbReference>
<dbReference type="InterPro" id="IPR016195">
    <property type="entry name" value="Pol/histidinol_Pase-like"/>
</dbReference>
<comment type="catalytic activity">
    <reaction evidence="4">
        <text>O-phospho-L-tyrosyl-[protein] + H2O = L-tyrosyl-[protein] + phosphate</text>
        <dbReference type="Rhea" id="RHEA:10684"/>
        <dbReference type="Rhea" id="RHEA-COMP:10136"/>
        <dbReference type="Rhea" id="RHEA-COMP:20101"/>
        <dbReference type="ChEBI" id="CHEBI:15377"/>
        <dbReference type="ChEBI" id="CHEBI:43474"/>
        <dbReference type="ChEBI" id="CHEBI:46858"/>
        <dbReference type="ChEBI" id="CHEBI:61978"/>
        <dbReference type="EC" id="3.1.3.48"/>
    </reaction>
</comment>
<sequence length="244" mass="27865">MISFFQKKTFFVDLLEDFTDFHNHLLPGIDDGAATPEASLEMIEKFGEFGVKRFVCTPHVMGEYYPNTRETIGKALEKLKSVLPLEIDISAAGEYMMDQHLMDSLEEGEKMLPIIGNNVLVEMSYFQAPINLKEILFKILTSGQKPILAHPERYAYYHSKNLEKYKDLKGRGCSFQMNMLSLTPHYGSGMQKAANQLLEAGMIDFISSDAHRLEHLEKLEKIKLNKKQVQLLEPVIEKSKALFN</sequence>
<proteinExistence type="inferred from homology"/>
<dbReference type="OrthoDB" id="9788539at2"/>
<evidence type="ECO:0000256" key="1">
    <source>
        <dbReference type="ARBA" id="ARBA00005750"/>
    </source>
</evidence>
<dbReference type="PANTHER" id="PTHR39181">
    <property type="entry name" value="TYROSINE-PROTEIN PHOSPHATASE YWQE"/>
    <property type="match status" value="1"/>
</dbReference>
<gene>
    <name evidence="5" type="ORF">SAMN05660413_02384</name>
</gene>
<dbReference type="AlphaFoldDB" id="A0A1I5BHJ2"/>
<evidence type="ECO:0000313" key="6">
    <source>
        <dbReference type="Proteomes" id="UP000199153"/>
    </source>
</evidence>
<evidence type="ECO:0000256" key="3">
    <source>
        <dbReference type="ARBA" id="ARBA00022801"/>
    </source>
</evidence>
<dbReference type="GO" id="GO:0030145">
    <property type="term" value="F:manganese ion binding"/>
    <property type="evidence" value="ECO:0007669"/>
    <property type="project" value="InterPro"/>
</dbReference>
<organism evidence="5 6">
    <name type="scientific">Salegentibacter flavus</name>
    <dbReference type="NCBI Taxonomy" id="287099"/>
    <lineage>
        <taxon>Bacteria</taxon>
        <taxon>Pseudomonadati</taxon>
        <taxon>Bacteroidota</taxon>
        <taxon>Flavobacteriia</taxon>
        <taxon>Flavobacteriales</taxon>
        <taxon>Flavobacteriaceae</taxon>
        <taxon>Salegentibacter</taxon>
    </lineage>
</organism>
<dbReference type="STRING" id="287099.SAMN05660413_02384"/>